<dbReference type="Pfam" id="PF00990">
    <property type="entry name" value="GGDEF"/>
    <property type="match status" value="1"/>
</dbReference>
<accession>A0A174AG36</accession>
<dbReference type="InterPro" id="IPR043128">
    <property type="entry name" value="Rev_trsase/Diguanyl_cyclase"/>
</dbReference>
<dbReference type="InterPro" id="IPR006674">
    <property type="entry name" value="HD_domain"/>
</dbReference>
<dbReference type="PaxDb" id="410072-ERS852525_01316"/>
<dbReference type="SUPFAM" id="SSF109604">
    <property type="entry name" value="HD-domain/PDEase-like"/>
    <property type="match status" value="1"/>
</dbReference>
<dbReference type="AlphaFoldDB" id="A0A174AG36"/>
<keyword evidence="1" id="KW-1133">Transmembrane helix</keyword>
<dbReference type="GO" id="GO:0071111">
    <property type="term" value="F:cyclic-guanylate-specific phosphodiesterase activity"/>
    <property type="evidence" value="ECO:0007669"/>
    <property type="project" value="UniProtKB-EC"/>
</dbReference>
<keyword evidence="6" id="KW-0378">Hydrolase</keyword>
<dbReference type="InterPro" id="IPR003018">
    <property type="entry name" value="GAF"/>
</dbReference>
<proteinExistence type="predicted"/>
<feature type="transmembrane region" description="Helical" evidence="1">
    <location>
        <begin position="61"/>
        <end position="83"/>
    </location>
</feature>
<feature type="domain" description="HD" evidence="3">
    <location>
        <begin position="665"/>
        <end position="787"/>
    </location>
</feature>
<dbReference type="EMBL" id="CYXR01000006">
    <property type="protein sequence ID" value="CUM85313.1"/>
    <property type="molecule type" value="Genomic_DNA"/>
</dbReference>
<dbReference type="InterPro" id="IPR000160">
    <property type="entry name" value="GGDEF_dom"/>
</dbReference>
<organism evidence="6 7">
    <name type="scientific">Coprococcus comes</name>
    <dbReference type="NCBI Taxonomy" id="410072"/>
    <lineage>
        <taxon>Bacteria</taxon>
        <taxon>Bacillati</taxon>
        <taxon>Bacillota</taxon>
        <taxon>Clostridia</taxon>
        <taxon>Lachnospirales</taxon>
        <taxon>Lachnospiraceae</taxon>
        <taxon>Coprococcus</taxon>
    </lineage>
</organism>
<dbReference type="PROSITE" id="PS51832">
    <property type="entry name" value="HD_GYP"/>
    <property type="match status" value="1"/>
</dbReference>
<evidence type="ECO:0000313" key="8">
    <source>
        <dbReference type="Proteomes" id="UP000095727"/>
    </source>
</evidence>
<dbReference type="SMART" id="SM00065">
    <property type="entry name" value="GAF"/>
    <property type="match status" value="1"/>
</dbReference>
<dbReference type="Gene3D" id="1.10.3210.10">
    <property type="entry name" value="Hypothetical protein af1432"/>
    <property type="match status" value="1"/>
</dbReference>
<dbReference type="RefSeq" id="WP_055156088.1">
    <property type="nucleotide sequence ID" value="NZ_CYXR01000006.1"/>
</dbReference>
<protein>
    <submittedName>
        <fullName evidence="6">Cyclic di-GMP phosphodiesterase response regulator RpfG</fullName>
        <ecNumber evidence="6">3.1.4.52</ecNumber>
    </submittedName>
</protein>
<reference evidence="7 8" key="1">
    <citation type="submission" date="2015-09" db="EMBL/GenBank/DDBJ databases">
        <authorList>
            <consortium name="Pathogen Informatics"/>
        </authorList>
    </citation>
    <scope>NUCLEOTIDE SEQUENCE [LARGE SCALE GENOMIC DNA]</scope>
    <source>
        <strain evidence="6 7">2789STDY5834866</strain>
        <strain evidence="5 8">2789STDY5834962</strain>
    </source>
</reference>
<sequence length="847" mass="96613">MGTYGYISIIAMVCYGFMLLMFLTAKRNKIVNSFLVVLVGLLFWAGGSAFMRVHLWPSYEFWYQVSLLGILLLPYAYYCFILAFGGVKKSLPGKIYLAVMLICFVVNIRHGVFLGCPNVVEKNGLPTFVYEIKPTILVLFFPAGIFLIYLFLILVRICKANPNMKVQYEPVMAGVLVLFAGNMLLGIPFFSGFPIDILSGVVNVFFLFYALIRRRLFRLQMLASPSLCYGVGFLFSVIVFLNVIPYLQKIFHIQMNKNTTLYALAFAIVFLVIYALFTFLWKLLVRSVFVREENYQTEKIREFSSAISKTLDLNEILDKTISVMKELMDVGNIYICMQDAPGQPYRGVASDQPLNDLTFTMEEENPMIQWLKEHEEPIIYRDFRYTVEYKSMWESEKHRLDKTHIRYCAGLKDGECLVGVILITDASVKKRLVYDEVQLISSVTSVASIAIKNSRLYERARQEARTDEMTGLLNRKYFYEVLNEELEKNREASLALAIINVDDFKLYNQLYGVKEGDLCLQRIADIIRSSVGESGYTARYGGKEFAVLLPGYDLFSARNMVESIAKQIYVMNNRRTDMKLKAVTVSAGISAAPYAARNVKELMENVDLAVYHVKHNGKNGIQVFDMMFRNNSEGNNTRNRTHIYQEYESTIYALTAAIDAKDHYTFSHSNNVAYYATSLATTLGMNEDMIEIIRQAALLHDVGKIGIPEYILNKEGKLTDEEYEIIKGHVEASIDIIRHLPSLDYVIPAVIGHHERYDGKGYPRRIAGEDIPLTARILCVADSFDAMTSKRCYKKAFPIEVAREKLLQDAGRQFDPDLVYKFVECLDNGSITLVKAEETVDNLKEML</sequence>
<dbReference type="Gene3D" id="3.30.70.270">
    <property type="match status" value="1"/>
</dbReference>
<feature type="transmembrane region" description="Helical" evidence="1">
    <location>
        <begin position="6"/>
        <end position="23"/>
    </location>
</feature>
<evidence type="ECO:0000259" key="2">
    <source>
        <dbReference type="PROSITE" id="PS50887"/>
    </source>
</evidence>
<dbReference type="PROSITE" id="PS51831">
    <property type="entry name" value="HD"/>
    <property type="match status" value="1"/>
</dbReference>
<evidence type="ECO:0000259" key="4">
    <source>
        <dbReference type="PROSITE" id="PS51832"/>
    </source>
</evidence>
<dbReference type="Proteomes" id="UP000095727">
    <property type="component" value="Unassembled WGS sequence"/>
</dbReference>
<dbReference type="CDD" id="cd01949">
    <property type="entry name" value="GGDEF"/>
    <property type="match status" value="1"/>
</dbReference>
<dbReference type="InterPro" id="IPR029016">
    <property type="entry name" value="GAF-like_dom_sf"/>
</dbReference>
<evidence type="ECO:0000313" key="6">
    <source>
        <dbReference type="EMBL" id="CUN86475.1"/>
    </source>
</evidence>
<feature type="domain" description="HD-GYP" evidence="4">
    <location>
        <begin position="643"/>
        <end position="838"/>
    </location>
</feature>
<evidence type="ECO:0000313" key="5">
    <source>
        <dbReference type="EMBL" id="CUM85313.1"/>
    </source>
</evidence>
<dbReference type="PANTHER" id="PTHR43155">
    <property type="entry name" value="CYCLIC DI-GMP PHOSPHODIESTERASE PA4108-RELATED"/>
    <property type="match status" value="1"/>
</dbReference>
<dbReference type="NCBIfam" id="TIGR00254">
    <property type="entry name" value="GGDEF"/>
    <property type="match status" value="1"/>
</dbReference>
<dbReference type="CDD" id="cd00077">
    <property type="entry name" value="HDc"/>
    <property type="match status" value="1"/>
</dbReference>
<dbReference type="PANTHER" id="PTHR43155:SF2">
    <property type="entry name" value="CYCLIC DI-GMP PHOSPHODIESTERASE PA4108"/>
    <property type="match status" value="1"/>
</dbReference>
<evidence type="ECO:0000259" key="3">
    <source>
        <dbReference type="PROSITE" id="PS51831"/>
    </source>
</evidence>
<dbReference type="InterPro" id="IPR037522">
    <property type="entry name" value="HD_GYP_dom"/>
</dbReference>
<gene>
    <name evidence="6" type="primary">rpfG_4</name>
    <name evidence="5" type="synonym">rpfG_3</name>
    <name evidence="6" type="ORF">ERS852481_00961</name>
    <name evidence="5" type="ORF">ERS852574_01134</name>
</gene>
<dbReference type="EC" id="3.1.4.52" evidence="6"/>
<dbReference type="SUPFAM" id="SSF55781">
    <property type="entry name" value="GAF domain-like"/>
    <property type="match status" value="1"/>
</dbReference>
<dbReference type="NCBIfam" id="TIGR00277">
    <property type="entry name" value="HDIG"/>
    <property type="match status" value="1"/>
</dbReference>
<dbReference type="SMART" id="SM00471">
    <property type="entry name" value="HDc"/>
    <property type="match status" value="1"/>
</dbReference>
<feature type="domain" description="GGDEF" evidence="2">
    <location>
        <begin position="492"/>
        <end position="626"/>
    </location>
</feature>
<dbReference type="STRING" id="410072.ERS852525_01316"/>
<dbReference type="InterPro" id="IPR003607">
    <property type="entry name" value="HD/PDEase_dom"/>
</dbReference>
<feature type="transmembrane region" description="Helical" evidence="1">
    <location>
        <begin position="35"/>
        <end position="55"/>
    </location>
</feature>
<dbReference type="EMBL" id="CYZK01000004">
    <property type="protein sequence ID" value="CUN86475.1"/>
    <property type="molecule type" value="Genomic_DNA"/>
</dbReference>
<dbReference type="Proteomes" id="UP000095362">
    <property type="component" value="Unassembled WGS sequence"/>
</dbReference>
<feature type="transmembrane region" description="Helical" evidence="1">
    <location>
        <begin position="226"/>
        <end position="247"/>
    </location>
</feature>
<dbReference type="SUPFAM" id="SSF55073">
    <property type="entry name" value="Nucleotide cyclase"/>
    <property type="match status" value="1"/>
</dbReference>
<dbReference type="InterPro" id="IPR006675">
    <property type="entry name" value="HDIG_dom"/>
</dbReference>
<dbReference type="SMART" id="SM00267">
    <property type="entry name" value="GGDEF"/>
    <property type="match status" value="1"/>
</dbReference>
<dbReference type="InterPro" id="IPR029787">
    <property type="entry name" value="Nucleotide_cyclase"/>
</dbReference>
<name>A0A174AG36_9FIRM</name>
<dbReference type="InterPro" id="IPR031621">
    <property type="entry name" value="HisKA_7TM"/>
</dbReference>
<feature type="transmembrane region" description="Helical" evidence="1">
    <location>
        <begin position="170"/>
        <end position="191"/>
    </location>
</feature>
<dbReference type="Pfam" id="PF16927">
    <property type="entry name" value="HisKA_7TM"/>
    <property type="match status" value="1"/>
</dbReference>
<feature type="transmembrane region" description="Helical" evidence="1">
    <location>
        <begin position="95"/>
        <end position="115"/>
    </location>
</feature>
<keyword evidence="1" id="KW-0472">Membrane</keyword>
<dbReference type="PROSITE" id="PS50887">
    <property type="entry name" value="GGDEF"/>
    <property type="match status" value="1"/>
</dbReference>
<dbReference type="Pfam" id="PF13487">
    <property type="entry name" value="HD_5"/>
    <property type="match status" value="1"/>
</dbReference>
<evidence type="ECO:0000313" key="7">
    <source>
        <dbReference type="Proteomes" id="UP000095362"/>
    </source>
</evidence>
<feature type="transmembrane region" description="Helical" evidence="1">
    <location>
        <begin position="259"/>
        <end position="281"/>
    </location>
</feature>
<feature type="transmembrane region" description="Helical" evidence="1">
    <location>
        <begin position="197"/>
        <end position="214"/>
    </location>
</feature>
<dbReference type="Pfam" id="PF13492">
    <property type="entry name" value="GAF_3"/>
    <property type="match status" value="1"/>
</dbReference>
<keyword evidence="1" id="KW-0812">Transmembrane</keyword>
<feature type="transmembrane region" description="Helical" evidence="1">
    <location>
        <begin position="135"/>
        <end position="158"/>
    </location>
</feature>
<dbReference type="Gene3D" id="3.30.450.40">
    <property type="match status" value="1"/>
</dbReference>
<evidence type="ECO:0000256" key="1">
    <source>
        <dbReference type="SAM" id="Phobius"/>
    </source>
</evidence>